<dbReference type="EMBL" id="OV121139">
    <property type="protein sequence ID" value="CAH0562864.1"/>
    <property type="molecule type" value="Genomic_DNA"/>
</dbReference>
<dbReference type="InterPro" id="IPR048366">
    <property type="entry name" value="TNP-like_GBD"/>
</dbReference>
<name>A0A9P0FPW6_BRAAE</name>
<feature type="domain" description="Transposable element P transposase-like GTP-binding insertion" evidence="1">
    <location>
        <begin position="2"/>
        <end position="67"/>
    </location>
</feature>
<reference evidence="3" key="1">
    <citation type="submission" date="2021-12" db="EMBL/GenBank/DDBJ databases">
        <authorList>
            <person name="King R."/>
        </authorList>
    </citation>
    <scope>NUCLEOTIDE SEQUENCE</scope>
</reference>
<feature type="domain" description="Transposable element P transposase-like RNase H C-terminal" evidence="2">
    <location>
        <begin position="139"/>
        <end position="171"/>
    </location>
</feature>
<dbReference type="InterPro" id="IPR048367">
    <property type="entry name" value="TNP-like_RNaseH_C"/>
</dbReference>
<dbReference type="Proteomes" id="UP001154078">
    <property type="component" value="Chromosome 8"/>
</dbReference>
<dbReference type="Pfam" id="PF21788">
    <property type="entry name" value="TNP-like_GBD"/>
    <property type="match status" value="1"/>
</dbReference>
<evidence type="ECO:0000259" key="1">
    <source>
        <dbReference type="Pfam" id="PF21788"/>
    </source>
</evidence>
<organism evidence="3 4">
    <name type="scientific">Brassicogethes aeneus</name>
    <name type="common">Rape pollen beetle</name>
    <name type="synonym">Meligethes aeneus</name>
    <dbReference type="NCBI Taxonomy" id="1431903"/>
    <lineage>
        <taxon>Eukaryota</taxon>
        <taxon>Metazoa</taxon>
        <taxon>Ecdysozoa</taxon>
        <taxon>Arthropoda</taxon>
        <taxon>Hexapoda</taxon>
        <taxon>Insecta</taxon>
        <taxon>Pterygota</taxon>
        <taxon>Neoptera</taxon>
        <taxon>Endopterygota</taxon>
        <taxon>Coleoptera</taxon>
        <taxon>Polyphaga</taxon>
        <taxon>Cucujiformia</taxon>
        <taxon>Nitidulidae</taxon>
        <taxon>Meligethinae</taxon>
        <taxon>Brassicogethes</taxon>
    </lineage>
</organism>
<evidence type="ECO:0000313" key="3">
    <source>
        <dbReference type="EMBL" id="CAH0562864.1"/>
    </source>
</evidence>
<gene>
    <name evidence="3" type="ORF">MELIAE_LOCUS11879</name>
</gene>
<sequence>MKKMKVSYATQVLSHSVASFISLLSRTQIIGGIEEQQKATDTATILKIFDSLFDSVNGSTLYEQRGKKLKCAVSAGPGHIEFWRDARNHLKNMYYVKPNSSERIIPPSIKNWISTLASLEEIHNILSRKNITFFRPRMINQDPVEIFFSQVRQHAGRNSNPTIHNFKNYFKTLLINNFTARHSLSANCEDDDSSHIISSVRQFVTMGVPEEMDMDIEEYEKLMSGISLPTGTTKKYIDQISIGYVSGFI</sequence>
<evidence type="ECO:0000259" key="2">
    <source>
        <dbReference type="Pfam" id="PF21789"/>
    </source>
</evidence>
<accession>A0A9P0FPW6</accession>
<proteinExistence type="predicted"/>
<protein>
    <recommendedName>
        <fullName evidence="5">Transposable element P transposase</fullName>
    </recommendedName>
</protein>
<evidence type="ECO:0000313" key="4">
    <source>
        <dbReference type="Proteomes" id="UP001154078"/>
    </source>
</evidence>
<keyword evidence="4" id="KW-1185">Reference proteome</keyword>
<dbReference type="AlphaFoldDB" id="A0A9P0FPW6"/>
<evidence type="ECO:0008006" key="5">
    <source>
        <dbReference type="Google" id="ProtNLM"/>
    </source>
</evidence>
<dbReference type="OrthoDB" id="7440550at2759"/>
<dbReference type="Pfam" id="PF21789">
    <property type="entry name" value="TNP-like_RNaseH_C"/>
    <property type="match status" value="1"/>
</dbReference>